<dbReference type="SUPFAM" id="SSF52833">
    <property type="entry name" value="Thioredoxin-like"/>
    <property type="match status" value="1"/>
</dbReference>
<dbReference type="AlphaFoldDB" id="A0A5C6LWN3"/>
<keyword evidence="3" id="KW-1015">Disulfide bond</keyword>
<dbReference type="GO" id="GO:0016491">
    <property type="term" value="F:oxidoreductase activity"/>
    <property type="evidence" value="ECO:0007669"/>
    <property type="project" value="InterPro"/>
</dbReference>
<organism evidence="7 8">
    <name type="scientific">Chitinophaga pinensis</name>
    <dbReference type="NCBI Taxonomy" id="79329"/>
    <lineage>
        <taxon>Bacteria</taxon>
        <taxon>Pseudomonadati</taxon>
        <taxon>Bacteroidota</taxon>
        <taxon>Chitinophagia</taxon>
        <taxon>Chitinophagales</taxon>
        <taxon>Chitinophagaceae</taxon>
        <taxon>Chitinophaga</taxon>
    </lineage>
</organism>
<dbReference type="InterPro" id="IPR017937">
    <property type="entry name" value="Thioredoxin_CS"/>
</dbReference>
<dbReference type="Proteomes" id="UP000318815">
    <property type="component" value="Unassembled WGS sequence"/>
</dbReference>
<dbReference type="InterPro" id="IPR025380">
    <property type="entry name" value="DUF4369"/>
</dbReference>
<sequence>MKYKQLLSVALLLAGMSAGAQTTQKLDLQGETPVIAGTVYLQRFDNKTFNTIDSAKIKNGKFSFRTSLKLPELYGLSLDTTGPNLYVFLDQRKVKVKLDSAAYYSHSEVSGSALQDQFNAFKKLEDVNISEYIKDHSTSLVSAYLLYRNYAYRLTPDEIEQNIQLLDTSLHHTPYVKTLQAYKEVLRTVAIGKKAPDFTANDPEGKPVKLSDDHHKYVLIDFWASWCGPCRRENPNVVAAFQQYKDKGFAVFGVSLDESKEKWIKAIEKDQLHWTQVSDLKYWKSEIAKTYGVRAIPANFLIDENGIIVAKNLRGEELLQKLNELLNK</sequence>
<dbReference type="PANTHER" id="PTHR42852:SF6">
    <property type="entry name" value="THIOL:DISULFIDE INTERCHANGE PROTEIN DSBE"/>
    <property type="match status" value="1"/>
</dbReference>
<dbReference type="Pfam" id="PF14289">
    <property type="entry name" value="DUF4369"/>
    <property type="match status" value="1"/>
</dbReference>
<evidence type="ECO:0000256" key="3">
    <source>
        <dbReference type="ARBA" id="ARBA00023157"/>
    </source>
</evidence>
<dbReference type="EMBL" id="VOHS01000006">
    <property type="protein sequence ID" value="TWW01037.1"/>
    <property type="molecule type" value="Genomic_DNA"/>
</dbReference>
<evidence type="ECO:0000256" key="1">
    <source>
        <dbReference type="ARBA" id="ARBA00004196"/>
    </source>
</evidence>
<keyword evidence="2" id="KW-0201">Cytochrome c-type biogenesis</keyword>
<dbReference type="InterPro" id="IPR036249">
    <property type="entry name" value="Thioredoxin-like_sf"/>
</dbReference>
<dbReference type="RefSeq" id="WP_146304743.1">
    <property type="nucleotide sequence ID" value="NZ_VOHS01000006.1"/>
</dbReference>
<dbReference type="InterPro" id="IPR013766">
    <property type="entry name" value="Thioredoxin_domain"/>
</dbReference>
<dbReference type="PROSITE" id="PS51352">
    <property type="entry name" value="THIOREDOXIN_2"/>
    <property type="match status" value="1"/>
</dbReference>
<evidence type="ECO:0000256" key="4">
    <source>
        <dbReference type="ARBA" id="ARBA00023284"/>
    </source>
</evidence>
<dbReference type="GO" id="GO:0016209">
    <property type="term" value="F:antioxidant activity"/>
    <property type="evidence" value="ECO:0007669"/>
    <property type="project" value="InterPro"/>
</dbReference>
<feature type="chain" id="PRO_5023082235" evidence="5">
    <location>
        <begin position="21"/>
        <end position="328"/>
    </location>
</feature>
<dbReference type="PROSITE" id="PS00194">
    <property type="entry name" value="THIOREDOXIN_1"/>
    <property type="match status" value="1"/>
</dbReference>
<proteinExistence type="predicted"/>
<evidence type="ECO:0000313" key="8">
    <source>
        <dbReference type="Proteomes" id="UP000318815"/>
    </source>
</evidence>
<dbReference type="GO" id="GO:0017004">
    <property type="term" value="P:cytochrome complex assembly"/>
    <property type="evidence" value="ECO:0007669"/>
    <property type="project" value="UniProtKB-KW"/>
</dbReference>
<dbReference type="InterPro" id="IPR050553">
    <property type="entry name" value="Thioredoxin_ResA/DsbE_sf"/>
</dbReference>
<accession>A0A5C6LWN3</accession>
<dbReference type="InterPro" id="IPR000866">
    <property type="entry name" value="AhpC/TSA"/>
</dbReference>
<gene>
    <name evidence="7" type="ORF">FEF09_08715</name>
</gene>
<name>A0A5C6LWN3_9BACT</name>
<evidence type="ECO:0000313" key="7">
    <source>
        <dbReference type="EMBL" id="TWW01037.1"/>
    </source>
</evidence>
<reference evidence="7 8" key="1">
    <citation type="submission" date="2019-08" db="EMBL/GenBank/DDBJ databases">
        <title>Whole genome sequencing of chitin degrading bacteria Chitinophaga pinensis YS16.</title>
        <authorList>
            <person name="Singh R.P."/>
            <person name="Manchanda G."/>
            <person name="Maurya I.K."/>
            <person name="Joshi N.K."/>
            <person name="Srivastava A.K."/>
        </authorList>
    </citation>
    <scope>NUCLEOTIDE SEQUENCE [LARGE SCALE GENOMIC DNA]</scope>
    <source>
        <strain evidence="7 8">YS-16</strain>
    </source>
</reference>
<feature type="signal peptide" evidence="5">
    <location>
        <begin position="1"/>
        <end position="20"/>
    </location>
</feature>
<keyword evidence="8" id="KW-1185">Reference proteome</keyword>
<comment type="caution">
    <text evidence="7">The sequence shown here is derived from an EMBL/GenBank/DDBJ whole genome shotgun (WGS) entry which is preliminary data.</text>
</comment>
<dbReference type="GO" id="GO:0030313">
    <property type="term" value="C:cell envelope"/>
    <property type="evidence" value="ECO:0007669"/>
    <property type="project" value="UniProtKB-SubCell"/>
</dbReference>
<evidence type="ECO:0000259" key="6">
    <source>
        <dbReference type="PROSITE" id="PS51352"/>
    </source>
</evidence>
<evidence type="ECO:0000256" key="5">
    <source>
        <dbReference type="SAM" id="SignalP"/>
    </source>
</evidence>
<dbReference type="Pfam" id="PF00578">
    <property type="entry name" value="AhpC-TSA"/>
    <property type="match status" value="1"/>
</dbReference>
<evidence type="ECO:0000256" key="2">
    <source>
        <dbReference type="ARBA" id="ARBA00022748"/>
    </source>
</evidence>
<keyword evidence="4" id="KW-0676">Redox-active center</keyword>
<dbReference type="Gene3D" id="3.40.30.10">
    <property type="entry name" value="Glutaredoxin"/>
    <property type="match status" value="1"/>
</dbReference>
<protein>
    <submittedName>
        <fullName evidence="7">AhpC/TSA family protein</fullName>
    </submittedName>
</protein>
<comment type="subcellular location">
    <subcellularLocation>
        <location evidence="1">Cell envelope</location>
    </subcellularLocation>
</comment>
<dbReference type="OrthoDB" id="6399635at2"/>
<dbReference type="CDD" id="cd02966">
    <property type="entry name" value="TlpA_like_family"/>
    <property type="match status" value="1"/>
</dbReference>
<dbReference type="PANTHER" id="PTHR42852">
    <property type="entry name" value="THIOL:DISULFIDE INTERCHANGE PROTEIN DSBE"/>
    <property type="match status" value="1"/>
</dbReference>
<feature type="domain" description="Thioredoxin" evidence="6">
    <location>
        <begin position="189"/>
        <end position="328"/>
    </location>
</feature>
<keyword evidence="5" id="KW-0732">Signal</keyword>